<feature type="compositionally biased region" description="Basic and acidic residues" evidence="1">
    <location>
        <begin position="95"/>
        <end position="139"/>
    </location>
</feature>
<dbReference type="EMBL" id="CDMZ01001092">
    <property type="protein sequence ID" value="CEM27084.1"/>
    <property type="molecule type" value="Genomic_DNA"/>
</dbReference>
<feature type="compositionally biased region" description="Low complexity" evidence="1">
    <location>
        <begin position="797"/>
        <end position="820"/>
    </location>
</feature>
<sequence>MASLSREPPRPPGASDRIVKETSSPSFARGDSKVDLEFLKFEAPRAYDRQTIFSFYQHFEPPDHLVNGSEFREINVKNGLLPEFKMIEMKQSQKTRHDDVKERPRRLDEEWRNGARGEDHDDHRDSESEGDVRDRDGKAADGGLPPWRRGDKKIEPPPGRLKRRTSVSPPPAPARDRERERGERVPLRPPPGRLLEKERERETGLKGRERDGERGEGDRTERDGVGVSRGVDRERSGTDSSGPPIAESAADSTDNWRRPAPLADREKDRERERPGERRPTGDRESVSTPAGRRPLVPPPRLDKPATSGIGFPGGTPDRRDGGVREKERERDRDVSPSFASRHASGGERERGDRDRGRSEDSAEASLPGLPSGVSRERTSTGLDDTQRDRDARRGDRTERVRGERAPLRPPPRLDDVKKKSEDTPKQRDSAALGRSEREEGGVARQQSAAGVRPEEEMEKRREDESERQQKQQQQQAASGPQRIETEAGKGPSSAAERLPSPPSVSTAKAASPSVAPSAAAGDKQRGNTASSPASSPKALPPASAAVAEPAKLSADPNAERSPVGFQKPSALGLPTQPGMGMGVGGSPRETAAQSIVGFLGGSPREGDNIFLDEGSNEGHGMHSILETVLGKKLGEASPDAAQNLDGAAFFPMHRSSPMHGGTNAARGQPQPQIGPTPDRSISAIGPYTSQQNRQAMPEDAQPQPMERQRTDPVGSHQQQHPQPSGGAPLQHIRSHHPHHASPQRPDLMGPAIAPLLSRGPAHAHQQQPELPHQQHLPQQQAGDTPQHFNALLRKLSQGQQQAVPSQQHHGLPQQLQPQPQAMIRSPDQGRDINLATHLAQQLHHPSQQQQPQQGFWPDAGATARGGKVDNAHGHPPVGGHADLGTHPQGAAAHQQHPDPMNYFPRMQSQQQQQQPGGGGHFVTPQPHPSSAAQHIASPPPAPIFRSLPHHQALPDPSDLFHDMMAEKIWVYRDPSGEIQGPFETQKMLDWTAGNYLPSDLPLATVFTQHHTPNAFVPLETLFQDVSAFSKMPLTVVVDLFRRLYPNIPALPPYMADIVIPAELARYHQQQQQQQQLYARQQQQQQQQHAQPSPQPQQQPGFFGGTFAQHHQGMPQQQQQPQWAQPGIPQQQQQQQHGGAPRVEDRSHATSPDFHPHTQMPQQQQVPPHSQHPPQHSSHMWAGMRGGPGEVPHGPQTTEGPAETGARGGPLVGGARPVPESVHAELPRGPPNRLMEPDMADRDLRADLRMPGERERTGGVPSPTNPQQMHAGALTGDGPGSSPPAQHQTVVPSRHFGGLLPEASGGHASAVRTPSLNTPVPAAQQQHGREGLLPTSAHGSLYAGSQTSTPSGADVGMLKGGSLLQMEGQREREALNNAKDRERAAAGAGASGISAAGLRDPAILSYTQGEKTHVLKQQKKAKEKAKPKGSGAKDGETAGEMSGRERAERERGDRDHQSPSATSAHTQSVGSVAPSASTAAAMPLASRNAAGGNLGVGGGKAPGTPSGAGAPVATQHVYVVKGSMPGANVVSPAAVAERERDREKEPIVGERDVGFEVVRGGAAARQGGRERNNENRRGQTNAGATPQGKAHGLGFPEEAQFTAGSKLTPSPSMQAQQQQSKEVGRDREMTIPLAAAVDPKGYREKEAAMKAGGASIAPWAEAHQQLGGAVSSVAPLDEFPDAELAKSKGAKKEKGAVAGGRIPAAAAAGGKKVPLGELMKQQKQEEAAAGKAGASSVWKTPVGYAGADFTDAAFSAGLIGHSPSGVPKMVVANTTSNARKKSDAVNVVASSQPNPSSAQGGGAGQQQQQDKRQQGTATPGGGKGQAQLPRDAQGGGKRGSQSGDGERPRPSVDMRELASIKADNDLEIDEPVLTFLASMVTEGNVTNAEGVAELLVDNFAHDPVLQQRARKFSRDLFVYVSTGRKPQPQSQSSSGAGGGGGGGGGRRASGGGNVAQGGAGEKDRQERDTEWVTVKGGAQGEMKGARAGAKRKAKGRAGSGGEGAS</sequence>
<feature type="compositionally biased region" description="Basic and acidic residues" evidence="1">
    <location>
        <begin position="1430"/>
        <end position="1456"/>
    </location>
</feature>
<evidence type="ECO:0000259" key="2">
    <source>
        <dbReference type="PROSITE" id="PS50829"/>
    </source>
</evidence>
<protein>
    <recommendedName>
        <fullName evidence="2">GYF domain-containing protein</fullName>
    </recommendedName>
</protein>
<feature type="compositionally biased region" description="Low complexity" evidence="1">
    <location>
        <begin position="1156"/>
        <end position="1178"/>
    </location>
</feature>
<feature type="region of interest" description="Disordered" evidence="1">
    <location>
        <begin position="796"/>
        <end position="826"/>
    </location>
</feature>
<feature type="region of interest" description="Disordered" evidence="1">
    <location>
        <begin position="1756"/>
        <end position="1864"/>
    </location>
</feature>
<feature type="compositionally biased region" description="Basic and acidic residues" evidence="1">
    <location>
        <begin position="263"/>
        <end position="285"/>
    </location>
</feature>
<feature type="compositionally biased region" description="Basic and acidic residues" evidence="1">
    <location>
        <begin position="194"/>
        <end position="237"/>
    </location>
</feature>
<feature type="domain" description="GYF" evidence="2">
    <location>
        <begin position="966"/>
        <end position="1022"/>
    </location>
</feature>
<feature type="region of interest" description="Disordered" evidence="1">
    <location>
        <begin position="840"/>
        <end position="950"/>
    </location>
</feature>
<feature type="compositionally biased region" description="Basic and acidic residues" evidence="1">
    <location>
        <begin position="1843"/>
        <end position="1863"/>
    </location>
</feature>
<feature type="compositionally biased region" description="Low complexity" evidence="1">
    <location>
        <begin position="1074"/>
        <end position="1099"/>
    </location>
</feature>
<feature type="compositionally biased region" description="Polar residues" evidence="1">
    <location>
        <begin position="1601"/>
        <end position="1612"/>
    </location>
</feature>
<organism evidence="3">
    <name type="scientific">Chromera velia CCMP2878</name>
    <dbReference type="NCBI Taxonomy" id="1169474"/>
    <lineage>
        <taxon>Eukaryota</taxon>
        <taxon>Sar</taxon>
        <taxon>Alveolata</taxon>
        <taxon>Colpodellida</taxon>
        <taxon>Chromeraceae</taxon>
        <taxon>Chromera</taxon>
    </lineage>
</organism>
<feature type="region of interest" description="Disordered" evidence="1">
    <location>
        <begin position="1559"/>
        <end position="1631"/>
    </location>
</feature>
<feature type="region of interest" description="Disordered" evidence="1">
    <location>
        <begin position="1251"/>
        <end position="1287"/>
    </location>
</feature>
<dbReference type="SMART" id="SM00444">
    <property type="entry name" value="GYF"/>
    <property type="match status" value="1"/>
</dbReference>
<name>A0A0G4GCP9_9ALVE</name>
<proteinExistence type="predicted"/>
<feature type="region of interest" description="Disordered" evidence="1">
    <location>
        <begin position="1074"/>
        <end position="1238"/>
    </location>
</feature>
<feature type="compositionally biased region" description="Basic and acidic residues" evidence="1">
    <location>
        <begin position="344"/>
        <end position="360"/>
    </location>
</feature>
<feature type="region of interest" description="Disordered" evidence="1">
    <location>
        <begin position="1335"/>
        <end position="1357"/>
    </location>
</feature>
<dbReference type="VEuPathDB" id="CryptoDB:Cvel_4534"/>
<feature type="compositionally biased region" description="Low complexity" evidence="1">
    <location>
        <begin position="840"/>
        <end position="853"/>
    </location>
</feature>
<evidence type="ECO:0000313" key="3">
    <source>
        <dbReference type="EMBL" id="CEM27084.1"/>
    </source>
</evidence>
<feature type="region of interest" description="Disordered" evidence="1">
    <location>
        <begin position="1921"/>
        <end position="2004"/>
    </location>
</feature>
<feature type="region of interest" description="Disordered" evidence="1">
    <location>
        <begin position="652"/>
        <end position="783"/>
    </location>
</feature>
<dbReference type="InterPro" id="IPR035445">
    <property type="entry name" value="GYF-like_dom_sf"/>
</dbReference>
<feature type="compositionally biased region" description="Gly residues" evidence="1">
    <location>
        <begin position="1491"/>
        <end position="1500"/>
    </location>
</feature>
<feature type="region of interest" description="Disordered" evidence="1">
    <location>
        <begin position="87"/>
        <end position="592"/>
    </location>
</feature>
<feature type="compositionally biased region" description="Polar residues" evidence="1">
    <location>
        <begin position="1787"/>
        <end position="1797"/>
    </location>
</feature>
<dbReference type="InterPro" id="IPR003169">
    <property type="entry name" value="GYF"/>
</dbReference>
<dbReference type="PROSITE" id="PS50829">
    <property type="entry name" value="GYF"/>
    <property type="match status" value="1"/>
</dbReference>
<dbReference type="Gene3D" id="3.30.1490.40">
    <property type="match status" value="1"/>
</dbReference>
<feature type="compositionally biased region" description="Low complexity" evidence="1">
    <location>
        <begin position="760"/>
        <end position="781"/>
    </location>
</feature>
<feature type="compositionally biased region" description="Gly residues" evidence="1">
    <location>
        <begin position="1934"/>
        <end position="1958"/>
    </location>
</feature>
<feature type="compositionally biased region" description="Low complexity" evidence="1">
    <location>
        <begin position="1107"/>
        <end position="1140"/>
    </location>
</feature>
<feature type="compositionally biased region" description="Low complexity" evidence="1">
    <location>
        <begin position="529"/>
        <end position="554"/>
    </location>
</feature>
<dbReference type="Pfam" id="PF02213">
    <property type="entry name" value="GYF"/>
    <property type="match status" value="1"/>
</dbReference>
<feature type="compositionally biased region" description="Polar residues" evidence="1">
    <location>
        <begin position="1457"/>
        <end position="1477"/>
    </location>
</feature>
<feature type="compositionally biased region" description="Basic and acidic residues" evidence="1">
    <location>
        <begin position="316"/>
        <end position="334"/>
    </location>
</feature>
<feature type="compositionally biased region" description="Low complexity" evidence="1">
    <location>
        <begin position="503"/>
        <end position="520"/>
    </location>
</feature>
<feature type="compositionally biased region" description="Basic and acidic residues" evidence="1">
    <location>
        <begin position="1959"/>
        <end position="1969"/>
    </location>
</feature>
<feature type="compositionally biased region" description="Basic and acidic residues" evidence="1">
    <location>
        <begin position="174"/>
        <end position="186"/>
    </location>
</feature>
<evidence type="ECO:0000256" key="1">
    <source>
        <dbReference type="SAM" id="MobiDB-lite"/>
    </source>
</evidence>
<accession>A0A0G4GCP9</accession>
<feature type="region of interest" description="Disordered" evidence="1">
    <location>
        <begin position="1412"/>
        <end position="1509"/>
    </location>
</feature>
<feature type="compositionally biased region" description="Basic residues" evidence="1">
    <location>
        <begin position="732"/>
        <end position="741"/>
    </location>
</feature>
<feature type="compositionally biased region" description="Basic and acidic residues" evidence="1">
    <location>
        <begin position="452"/>
        <end position="469"/>
    </location>
</feature>
<feature type="compositionally biased region" description="Basic and acidic residues" evidence="1">
    <location>
        <begin position="1566"/>
        <end position="1576"/>
    </location>
</feature>
<feature type="compositionally biased region" description="Basic residues" evidence="1">
    <location>
        <begin position="1413"/>
        <end position="1426"/>
    </location>
</feature>
<reference evidence="3" key="1">
    <citation type="submission" date="2014-11" db="EMBL/GenBank/DDBJ databases">
        <authorList>
            <person name="Otto D Thomas"/>
            <person name="Naeem Raeece"/>
        </authorList>
    </citation>
    <scope>NUCLEOTIDE SEQUENCE</scope>
</reference>
<feature type="region of interest" description="Disordered" evidence="1">
    <location>
        <begin position="1370"/>
        <end position="1391"/>
    </location>
</feature>
<feature type="compositionally biased region" description="Basic and acidic residues" evidence="1">
    <location>
        <begin position="1370"/>
        <end position="1383"/>
    </location>
</feature>
<feature type="region of interest" description="Disordered" evidence="1">
    <location>
        <begin position="1"/>
        <end position="28"/>
    </location>
</feature>
<gene>
    <name evidence="3" type="ORF">Cvel_4534</name>
</gene>
<dbReference type="SUPFAM" id="SSF55277">
    <property type="entry name" value="GYF domain"/>
    <property type="match status" value="1"/>
</dbReference>
<feature type="compositionally biased region" description="Basic and acidic residues" evidence="1">
    <location>
        <begin position="374"/>
        <end position="441"/>
    </location>
</feature>